<evidence type="ECO:0000313" key="2">
    <source>
        <dbReference type="Proteomes" id="UP000028864"/>
    </source>
</evidence>
<accession>A0AAV2WQ05</accession>
<reference evidence="1" key="2">
    <citation type="submission" date="2015-09" db="EMBL/GenBank/DDBJ databases">
        <title>Draft genome sequence of Mycobacterium neoaurum DSM 44074.</title>
        <authorList>
            <person name="Croce O."/>
            <person name="Robert C."/>
            <person name="Raoult D."/>
            <person name="Drancourt M."/>
        </authorList>
    </citation>
    <scope>NUCLEOTIDE SEQUENCE</scope>
    <source>
        <strain evidence="1">DSM 44074</strain>
    </source>
</reference>
<dbReference type="EMBL" id="LK021340">
    <property type="protein sequence ID" value="CDQ46021.1"/>
    <property type="molecule type" value="Genomic_DNA"/>
</dbReference>
<organism evidence="1 2">
    <name type="scientific">Mycolicibacterium neoaurum</name>
    <name type="common">Mycobacterium neoaurum</name>
    <dbReference type="NCBI Taxonomy" id="1795"/>
    <lineage>
        <taxon>Bacteria</taxon>
        <taxon>Bacillati</taxon>
        <taxon>Actinomycetota</taxon>
        <taxon>Actinomycetes</taxon>
        <taxon>Mycobacteriales</taxon>
        <taxon>Mycobacteriaceae</taxon>
        <taxon>Mycolicibacterium</taxon>
    </lineage>
</organism>
<dbReference type="Proteomes" id="UP000028864">
    <property type="component" value="Unassembled WGS sequence"/>
</dbReference>
<gene>
    <name evidence="1" type="ORF">BN1047_03924</name>
</gene>
<protein>
    <submittedName>
        <fullName evidence="1">Uncharacterized protein</fullName>
    </submittedName>
</protein>
<name>A0AAV2WQ05_MYCNE</name>
<proteinExistence type="predicted"/>
<dbReference type="AlphaFoldDB" id="A0AAV2WQ05"/>
<evidence type="ECO:0000313" key="1">
    <source>
        <dbReference type="EMBL" id="CDQ46021.1"/>
    </source>
</evidence>
<sequence length="302" mass="33405">MRLIEDWPSIAHEFDLAYALFGAPGRGHVSAWLAEELARTSDDAFARSFSDHIYLPGVSSSDYLQRVVRSERGDLLGGIRFRGRDIDKPFIEIIAHTFDDVDDLARCVAAEWSAFAPKALRLRTLPRSLEGPDIVVDQTVHAARCTDLGVPDPQVQLVPFEQVEDAVGLIQARYHTLNPVLAQNIVAADAEDLRSWHAAGQLHAITVSDVTVGAFAVRPSRIYWLPGAEIHEEVVDTDHAGHHYASHAQRRWAADMSADRDEHLIGTIDGLNNASRRTAEEAGRPRVLDLVFVALTENRKSG</sequence>
<dbReference type="RefSeq" id="WP_030135986.1">
    <property type="nucleotide sequence ID" value="NZ_LK021340.1"/>
</dbReference>
<reference evidence="1" key="1">
    <citation type="submission" date="2014-05" db="EMBL/GenBank/DDBJ databases">
        <authorList>
            <person name="Urmite Genomes"/>
        </authorList>
    </citation>
    <scope>NUCLEOTIDE SEQUENCE</scope>
    <source>
        <strain evidence="1">DSM 44074</strain>
    </source>
</reference>